<keyword evidence="10" id="KW-1015">Disulfide bond</keyword>
<comment type="subcellular location">
    <subcellularLocation>
        <location evidence="1">Membrane</location>
        <topology evidence="1">Multi-pass membrane protein</topology>
    </subcellularLocation>
</comment>
<keyword evidence="3 12" id="KW-0812">Transmembrane</keyword>
<dbReference type="GO" id="GO:0046872">
    <property type="term" value="F:metal ion binding"/>
    <property type="evidence" value="ECO:0007669"/>
    <property type="project" value="UniProtKB-KW"/>
</dbReference>
<evidence type="ECO:0000256" key="7">
    <source>
        <dbReference type="ARBA" id="ARBA00023004"/>
    </source>
</evidence>
<keyword evidence="8" id="KW-0350">Heme biosynthesis</keyword>
<keyword evidence="9 12" id="KW-0472">Membrane</keyword>
<keyword evidence="6" id="KW-0560">Oxidoreductase</keyword>
<keyword evidence="4" id="KW-0479">Metal-binding</keyword>
<evidence type="ECO:0000256" key="8">
    <source>
        <dbReference type="ARBA" id="ARBA00023133"/>
    </source>
</evidence>
<evidence type="ECO:0000256" key="4">
    <source>
        <dbReference type="ARBA" id="ARBA00022723"/>
    </source>
</evidence>
<protein>
    <submittedName>
        <fullName evidence="13">Cytochrome c oxidase assembly protein subunit 15</fullName>
    </submittedName>
</protein>
<comment type="pathway">
    <text evidence="11">Porphyrin-containing compound metabolism.</text>
</comment>
<dbReference type="EMBL" id="FNKD01000002">
    <property type="protein sequence ID" value="SDQ57535.1"/>
    <property type="molecule type" value="Genomic_DNA"/>
</dbReference>
<feature type="transmembrane region" description="Helical" evidence="12">
    <location>
        <begin position="163"/>
        <end position="184"/>
    </location>
</feature>
<evidence type="ECO:0000313" key="13">
    <source>
        <dbReference type="EMBL" id="SDQ57535.1"/>
    </source>
</evidence>
<keyword evidence="5 12" id="KW-1133">Transmembrane helix</keyword>
<gene>
    <name evidence="13" type="ORF">SAMN05216231_2004</name>
</gene>
<dbReference type="Proteomes" id="UP000199444">
    <property type="component" value="Unassembled WGS sequence"/>
</dbReference>
<feature type="transmembrane region" description="Helical" evidence="12">
    <location>
        <begin position="190"/>
        <end position="208"/>
    </location>
</feature>
<dbReference type="InterPro" id="IPR003780">
    <property type="entry name" value="COX15/CtaA_fam"/>
</dbReference>
<accession>A0A1H1C028</accession>
<reference evidence="13 14" key="1">
    <citation type="submission" date="2016-10" db="EMBL/GenBank/DDBJ databases">
        <authorList>
            <person name="de Groot N.N."/>
        </authorList>
    </citation>
    <scope>NUCLEOTIDE SEQUENCE [LARGE SCALE GENOMIC DNA]</scope>
    <source>
        <strain evidence="13 14">CGMCC 1.10449</strain>
    </source>
</reference>
<feature type="transmembrane region" description="Helical" evidence="12">
    <location>
        <begin position="79"/>
        <end position="101"/>
    </location>
</feature>
<dbReference type="STRING" id="553311.SAMN05216231_2004"/>
<feature type="transmembrane region" description="Helical" evidence="12">
    <location>
        <begin position="134"/>
        <end position="151"/>
    </location>
</feature>
<evidence type="ECO:0000313" key="14">
    <source>
        <dbReference type="Proteomes" id="UP000199444"/>
    </source>
</evidence>
<proteinExistence type="predicted"/>
<sequence length="212" mass="23791">MTIILFIKIRKENESFFKVKVANWMLGLLILQLIMGAIVVFYHLPSIIITIHLLIEMIFMAILIWFWRSDQPKGKIGSTLIKHLNILSILLFMTIGLGAYIKHQHYGLACGWLGCNDSVLPASLPELLQTSHRALAFIVTGYIIFLAVQIFKEHNHPLKNRIMVALVVVILQIIAGIATILSLVSLSMAVLHLAIGTILFAIIIEGRIMSTR</sequence>
<evidence type="ECO:0000256" key="2">
    <source>
        <dbReference type="ARBA" id="ARBA00022475"/>
    </source>
</evidence>
<feature type="transmembrane region" description="Helical" evidence="12">
    <location>
        <begin position="21"/>
        <end position="41"/>
    </location>
</feature>
<keyword evidence="14" id="KW-1185">Reference proteome</keyword>
<evidence type="ECO:0000256" key="5">
    <source>
        <dbReference type="ARBA" id="ARBA00022989"/>
    </source>
</evidence>
<dbReference type="GO" id="GO:0006784">
    <property type="term" value="P:heme A biosynthetic process"/>
    <property type="evidence" value="ECO:0007669"/>
    <property type="project" value="InterPro"/>
</dbReference>
<organism evidence="13 14">
    <name type="scientific">Virgibacillus salinus</name>
    <dbReference type="NCBI Taxonomy" id="553311"/>
    <lineage>
        <taxon>Bacteria</taxon>
        <taxon>Bacillati</taxon>
        <taxon>Bacillota</taxon>
        <taxon>Bacilli</taxon>
        <taxon>Bacillales</taxon>
        <taxon>Bacillaceae</taxon>
        <taxon>Virgibacillus</taxon>
    </lineage>
</organism>
<evidence type="ECO:0000256" key="9">
    <source>
        <dbReference type="ARBA" id="ARBA00023136"/>
    </source>
</evidence>
<evidence type="ECO:0000256" key="10">
    <source>
        <dbReference type="ARBA" id="ARBA00023157"/>
    </source>
</evidence>
<evidence type="ECO:0000256" key="11">
    <source>
        <dbReference type="ARBA" id="ARBA00023444"/>
    </source>
</evidence>
<dbReference type="GO" id="GO:0016020">
    <property type="term" value="C:membrane"/>
    <property type="evidence" value="ECO:0007669"/>
    <property type="project" value="UniProtKB-SubCell"/>
</dbReference>
<evidence type="ECO:0000256" key="3">
    <source>
        <dbReference type="ARBA" id="ARBA00022692"/>
    </source>
</evidence>
<dbReference type="PANTHER" id="PTHR35457:SF1">
    <property type="entry name" value="HEME A SYNTHASE"/>
    <property type="match status" value="1"/>
</dbReference>
<evidence type="ECO:0000256" key="6">
    <source>
        <dbReference type="ARBA" id="ARBA00023002"/>
    </source>
</evidence>
<evidence type="ECO:0000256" key="12">
    <source>
        <dbReference type="SAM" id="Phobius"/>
    </source>
</evidence>
<evidence type="ECO:0000256" key="1">
    <source>
        <dbReference type="ARBA" id="ARBA00004141"/>
    </source>
</evidence>
<dbReference type="InterPro" id="IPR050450">
    <property type="entry name" value="COX15/CtaA_HemeA_synthase"/>
</dbReference>
<dbReference type="AlphaFoldDB" id="A0A1H1C028"/>
<dbReference type="PANTHER" id="PTHR35457">
    <property type="entry name" value="HEME A SYNTHASE"/>
    <property type="match status" value="1"/>
</dbReference>
<dbReference type="Pfam" id="PF02628">
    <property type="entry name" value="COX15-CtaA"/>
    <property type="match status" value="1"/>
</dbReference>
<feature type="transmembrane region" description="Helical" evidence="12">
    <location>
        <begin position="47"/>
        <end position="67"/>
    </location>
</feature>
<name>A0A1H1C028_9BACI</name>
<keyword evidence="2" id="KW-1003">Cell membrane</keyword>
<dbReference type="GO" id="GO:0016491">
    <property type="term" value="F:oxidoreductase activity"/>
    <property type="evidence" value="ECO:0007669"/>
    <property type="project" value="UniProtKB-KW"/>
</dbReference>
<keyword evidence="7" id="KW-0408">Iron</keyword>